<dbReference type="Gene3D" id="1.10.1060.10">
    <property type="entry name" value="Alpha-helical ferredoxin"/>
    <property type="match status" value="1"/>
</dbReference>
<proteinExistence type="predicted"/>
<dbReference type="InterPro" id="IPR007516">
    <property type="entry name" value="Co_F420_Hydgase/DH_bsu_N"/>
</dbReference>
<dbReference type="Pfam" id="PF04422">
    <property type="entry name" value="FrhB_FdhB_N"/>
    <property type="match status" value="1"/>
</dbReference>
<gene>
    <name evidence="2" type="ORF">ASZ90_000988</name>
</gene>
<comment type="caution">
    <text evidence="2">The sequence shown here is derived from an EMBL/GenBank/DDBJ whole genome shotgun (WGS) entry which is preliminary data.</text>
</comment>
<accession>A0A0W8G7M4</accession>
<dbReference type="SUPFAM" id="SSF46548">
    <property type="entry name" value="alpha-helical ferredoxin"/>
    <property type="match status" value="1"/>
</dbReference>
<dbReference type="Pfam" id="PF13183">
    <property type="entry name" value="Fer4_8"/>
    <property type="match status" value="1"/>
</dbReference>
<feature type="domain" description="4Fe-4S ferredoxin-type" evidence="1">
    <location>
        <begin position="249"/>
        <end position="278"/>
    </location>
</feature>
<protein>
    <submittedName>
        <fullName evidence="2">Coenzyme f420-reducing hydrogenase, beta subunit</fullName>
    </submittedName>
</protein>
<name>A0A0W8G7M4_9ZZZZ</name>
<reference evidence="2" key="1">
    <citation type="journal article" date="2015" name="Proc. Natl. Acad. Sci. U.S.A.">
        <title>Networks of energetic and metabolic interactions define dynamics in microbial communities.</title>
        <authorList>
            <person name="Embree M."/>
            <person name="Liu J.K."/>
            <person name="Al-Bassam M.M."/>
            <person name="Zengler K."/>
        </authorList>
    </citation>
    <scope>NUCLEOTIDE SEQUENCE</scope>
</reference>
<evidence type="ECO:0000259" key="1">
    <source>
        <dbReference type="PROSITE" id="PS51379"/>
    </source>
</evidence>
<dbReference type="GO" id="GO:0051536">
    <property type="term" value="F:iron-sulfur cluster binding"/>
    <property type="evidence" value="ECO:0007669"/>
    <property type="project" value="InterPro"/>
</dbReference>
<dbReference type="PROSITE" id="PS51379">
    <property type="entry name" value="4FE4S_FER_2"/>
    <property type="match status" value="1"/>
</dbReference>
<sequence length="316" mass="34808">MNAYARRIREIARRLLSEKAVDAVVGYRAGTVPMRARPFVARTPAEAGELTWSGFCVGNLAKLAAGLSGRVAVCAQGCISRNLVGIIRENRLARESLTVIAVPCLGMLDARKIGARVNGRPVTGVREEGEDVTVTGADFEEVFRRGDVKRDTCLTCLHRNPVLADEAVADPVPETGGGDSDKIIELWERKKPEARFELFTRTFRDCIRCYACRDVCPLCHCTSCFVDRSRPQWLGKTQDEPDVLTYHLLRAFHCAGRCTDCGACESACPVGIPMRRLTSKLESDARRLFGHEAFLSLDAKPALAVYSPDDPDEVFS</sequence>
<dbReference type="InterPro" id="IPR009051">
    <property type="entry name" value="Helical_ferredxn"/>
</dbReference>
<dbReference type="EMBL" id="LNQE01000128">
    <property type="protein sequence ID" value="KUG29120.1"/>
    <property type="molecule type" value="Genomic_DNA"/>
</dbReference>
<organism evidence="2">
    <name type="scientific">hydrocarbon metagenome</name>
    <dbReference type="NCBI Taxonomy" id="938273"/>
    <lineage>
        <taxon>unclassified sequences</taxon>
        <taxon>metagenomes</taxon>
        <taxon>ecological metagenomes</taxon>
    </lineage>
</organism>
<dbReference type="PROSITE" id="PS00198">
    <property type="entry name" value="4FE4S_FER_1"/>
    <property type="match status" value="1"/>
</dbReference>
<dbReference type="InterPro" id="IPR017900">
    <property type="entry name" value="4Fe4S_Fe_S_CS"/>
</dbReference>
<evidence type="ECO:0000313" key="2">
    <source>
        <dbReference type="EMBL" id="KUG29120.1"/>
    </source>
</evidence>
<dbReference type="InterPro" id="IPR017896">
    <property type="entry name" value="4Fe4S_Fe-S-bd"/>
</dbReference>
<dbReference type="AlphaFoldDB" id="A0A0W8G7M4"/>